<feature type="region of interest" description="Disordered" evidence="1">
    <location>
        <begin position="575"/>
        <end position="606"/>
    </location>
</feature>
<feature type="compositionally biased region" description="Low complexity" evidence="1">
    <location>
        <begin position="200"/>
        <end position="211"/>
    </location>
</feature>
<feature type="compositionally biased region" description="Polar residues" evidence="1">
    <location>
        <begin position="151"/>
        <end position="170"/>
    </location>
</feature>
<dbReference type="EMBL" id="KV427605">
    <property type="protein sequence ID" value="KZT13264.1"/>
    <property type="molecule type" value="Genomic_DNA"/>
</dbReference>
<proteinExistence type="predicted"/>
<organism evidence="3 4">
    <name type="scientific">Laetiporus sulphureus 93-53</name>
    <dbReference type="NCBI Taxonomy" id="1314785"/>
    <lineage>
        <taxon>Eukaryota</taxon>
        <taxon>Fungi</taxon>
        <taxon>Dikarya</taxon>
        <taxon>Basidiomycota</taxon>
        <taxon>Agaricomycotina</taxon>
        <taxon>Agaricomycetes</taxon>
        <taxon>Polyporales</taxon>
        <taxon>Laetiporus</taxon>
    </lineage>
</organism>
<evidence type="ECO:0000256" key="1">
    <source>
        <dbReference type="SAM" id="MobiDB-lite"/>
    </source>
</evidence>
<feature type="transmembrane region" description="Helical" evidence="2">
    <location>
        <begin position="448"/>
        <end position="472"/>
    </location>
</feature>
<keyword evidence="2" id="KW-0472">Membrane</keyword>
<accession>A0A165IM00</accession>
<dbReference type="InParanoid" id="A0A165IM00"/>
<evidence type="ECO:0000256" key="2">
    <source>
        <dbReference type="SAM" id="Phobius"/>
    </source>
</evidence>
<dbReference type="Proteomes" id="UP000076871">
    <property type="component" value="Unassembled WGS sequence"/>
</dbReference>
<reference evidence="3 4" key="1">
    <citation type="journal article" date="2016" name="Mol. Biol. Evol.">
        <title>Comparative Genomics of Early-Diverging Mushroom-Forming Fungi Provides Insights into the Origins of Lignocellulose Decay Capabilities.</title>
        <authorList>
            <person name="Nagy L.G."/>
            <person name="Riley R."/>
            <person name="Tritt A."/>
            <person name="Adam C."/>
            <person name="Daum C."/>
            <person name="Floudas D."/>
            <person name="Sun H."/>
            <person name="Yadav J.S."/>
            <person name="Pangilinan J."/>
            <person name="Larsson K.H."/>
            <person name="Matsuura K."/>
            <person name="Barry K."/>
            <person name="Labutti K."/>
            <person name="Kuo R."/>
            <person name="Ohm R.A."/>
            <person name="Bhattacharya S.S."/>
            <person name="Shirouzu T."/>
            <person name="Yoshinaga Y."/>
            <person name="Martin F.M."/>
            <person name="Grigoriev I.V."/>
            <person name="Hibbett D.S."/>
        </authorList>
    </citation>
    <scope>NUCLEOTIDE SEQUENCE [LARGE SCALE GENOMIC DNA]</scope>
    <source>
        <strain evidence="3 4">93-53</strain>
    </source>
</reference>
<sequence>MPTSPSVRPAQPSVSKKHSNPHERTSSIPFPSSSKENAVAIPESESSSSDQTSSDKLSELPVQSSPPLARLRSPNRTSHRSLDASGSLSSLDSPSGALHHLSGATRASESESSVGKGTARQRSSHESDRASLPATLQGIRQAIASRHAHRSQSATRSGSNLSGEGSSRVGQTPRHPFPTERLNLLNLSPRLEKDTNTPTSRSPSQSRAASPLRRLGWALHRNHPREEPFVPVDPFRLSFFGVRRENSPSRDQSPGEKDVGCKERFIGCLPLPVSTEPKEGKQHAEGCWFAMVNDTRTFFLDTLPRQVYLILLLGLPAIYWSRVARVFEDAELSKPDVQRMIDNRLTARDCALAGAPAAHGRAMPRGRDVILPFPEDWNPPSVSPALARFKHSWELFVDSLLREWKTLNLVSALLCTCVLFISAPPKKRAILTMFQVNDAEDDPLTRSAALFGLVFALMSLCYGCVYIVQFGTMRSMDRASRWAEEAQKTKTAILWNIWVMLATPAIWLAWSMIAFCVSIMSYVWRTGSVADENSPPPLGRTQAIGVRTAITAVFVLGLLNFAMIVSTFHSYHGMRRERNPPARESERRDAMEEMRERGRERDSKAGSASVVGLGLTGLNETGLGSPGVASLAGIVLEDIDPEKGEYLKSENGRGRTRISPKL</sequence>
<keyword evidence="2" id="KW-1133">Transmembrane helix</keyword>
<feature type="compositionally biased region" description="Low complexity" evidence="1">
    <location>
        <begin position="83"/>
        <end position="98"/>
    </location>
</feature>
<feature type="compositionally biased region" description="Low complexity" evidence="1">
    <location>
        <begin position="43"/>
        <end position="55"/>
    </location>
</feature>
<feature type="region of interest" description="Disordered" evidence="1">
    <location>
        <begin position="144"/>
        <end position="211"/>
    </location>
</feature>
<feature type="transmembrane region" description="Helical" evidence="2">
    <location>
        <begin position="493"/>
        <end position="524"/>
    </location>
</feature>
<evidence type="ECO:0000313" key="4">
    <source>
        <dbReference type="Proteomes" id="UP000076871"/>
    </source>
</evidence>
<dbReference type="RefSeq" id="XP_040770774.1">
    <property type="nucleotide sequence ID" value="XM_040905407.1"/>
</dbReference>
<feature type="compositionally biased region" description="Polar residues" evidence="1">
    <location>
        <begin position="105"/>
        <end position="115"/>
    </location>
</feature>
<keyword evidence="4" id="KW-1185">Reference proteome</keyword>
<feature type="transmembrane region" description="Helical" evidence="2">
    <location>
        <begin position="544"/>
        <end position="568"/>
    </location>
</feature>
<dbReference type="OrthoDB" id="3062801at2759"/>
<dbReference type="AlphaFoldDB" id="A0A165IM00"/>
<feature type="region of interest" description="Disordered" evidence="1">
    <location>
        <begin position="1"/>
        <end position="132"/>
    </location>
</feature>
<keyword evidence="2" id="KW-0812">Transmembrane</keyword>
<gene>
    <name evidence="3" type="ORF">LAESUDRAFT_669722</name>
</gene>
<feature type="compositionally biased region" description="Polar residues" evidence="1">
    <location>
        <begin position="26"/>
        <end position="36"/>
    </location>
</feature>
<protein>
    <submittedName>
        <fullName evidence="3">Uncharacterized protein</fullName>
    </submittedName>
</protein>
<name>A0A165IM00_9APHY</name>
<dbReference type="GeneID" id="63822437"/>
<feature type="compositionally biased region" description="Basic and acidic residues" evidence="1">
    <location>
        <begin position="575"/>
        <end position="604"/>
    </location>
</feature>
<evidence type="ECO:0000313" key="3">
    <source>
        <dbReference type="EMBL" id="KZT13264.1"/>
    </source>
</evidence>